<reference evidence="1 2" key="1">
    <citation type="submission" date="2019-05" db="EMBL/GenBank/DDBJ databases">
        <title>Another draft genome of Portunus trituberculatus and its Hox gene families provides insights of decapod evolution.</title>
        <authorList>
            <person name="Jeong J.-H."/>
            <person name="Song I."/>
            <person name="Kim S."/>
            <person name="Choi T."/>
            <person name="Kim D."/>
            <person name="Ryu S."/>
            <person name="Kim W."/>
        </authorList>
    </citation>
    <scope>NUCLEOTIDE SEQUENCE [LARGE SCALE GENOMIC DNA]</scope>
    <source>
        <tissue evidence="1">Muscle</tissue>
    </source>
</reference>
<dbReference type="AlphaFoldDB" id="A0A5B7CJF1"/>
<proteinExistence type="predicted"/>
<protein>
    <submittedName>
        <fullName evidence="1">Uncharacterized protein</fullName>
    </submittedName>
</protein>
<evidence type="ECO:0000313" key="2">
    <source>
        <dbReference type="Proteomes" id="UP000324222"/>
    </source>
</evidence>
<evidence type="ECO:0000313" key="1">
    <source>
        <dbReference type="EMBL" id="MPC09460.1"/>
    </source>
</evidence>
<comment type="caution">
    <text evidence="1">The sequence shown here is derived from an EMBL/GenBank/DDBJ whole genome shotgun (WGS) entry which is preliminary data.</text>
</comment>
<dbReference type="EMBL" id="VSRR010000070">
    <property type="protein sequence ID" value="MPC09460.1"/>
    <property type="molecule type" value="Genomic_DNA"/>
</dbReference>
<sequence length="45" mass="5208">MLVCPSSLYQAMEAHTSRCDPWRPWLTGSHWRMASPSTSISSRWI</sequence>
<gene>
    <name evidence="1" type="ORF">E2C01_002072</name>
</gene>
<organism evidence="1 2">
    <name type="scientific">Portunus trituberculatus</name>
    <name type="common">Swimming crab</name>
    <name type="synonym">Neptunus trituberculatus</name>
    <dbReference type="NCBI Taxonomy" id="210409"/>
    <lineage>
        <taxon>Eukaryota</taxon>
        <taxon>Metazoa</taxon>
        <taxon>Ecdysozoa</taxon>
        <taxon>Arthropoda</taxon>
        <taxon>Crustacea</taxon>
        <taxon>Multicrustacea</taxon>
        <taxon>Malacostraca</taxon>
        <taxon>Eumalacostraca</taxon>
        <taxon>Eucarida</taxon>
        <taxon>Decapoda</taxon>
        <taxon>Pleocyemata</taxon>
        <taxon>Brachyura</taxon>
        <taxon>Eubrachyura</taxon>
        <taxon>Portunoidea</taxon>
        <taxon>Portunidae</taxon>
        <taxon>Portuninae</taxon>
        <taxon>Portunus</taxon>
    </lineage>
</organism>
<dbReference type="Proteomes" id="UP000324222">
    <property type="component" value="Unassembled WGS sequence"/>
</dbReference>
<accession>A0A5B7CJF1</accession>
<keyword evidence="2" id="KW-1185">Reference proteome</keyword>
<name>A0A5B7CJF1_PORTR</name>